<dbReference type="PANTHER" id="PTHR30367:SF12">
    <property type="entry name" value="P-HYDROXYBENZOIC ACID EFFLUX PUMP SUBUNIT AAEA"/>
    <property type="match status" value="1"/>
</dbReference>
<name>A0ABR7U4X4_9BRAD</name>
<keyword evidence="10" id="KW-1185">Reference proteome</keyword>
<evidence type="ECO:0000256" key="5">
    <source>
        <dbReference type="SAM" id="Coils"/>
    </source>
</evidence>
<feature type="domain" description="p-hydroxybenzoic acid efflux pump subunit AaeA-like beta-barrel" evidence="8">
    <location>
        <begin position="188"/>
        <end position="284"/>
    </location>
</feature>
<feature type="transmembrane region" description="Helical" evidence="6">
    <location>
        <begin position="6"/>
        <end position="31"/>
    </location>
</feature>
<keyword evidence="3 6" id="KW-1133">Transmembrane helix</keyword>
<dbReference type="InterPro" id="IPR050393">
    <property type="entry name" value="MFP_Efflux_Pump"/>
</dbReference>
<dbReference type="Gene3D" id="2.40.30.170">
    <property type="match status" value="1"/>
</dbReference>
<dbReference type="InterPro" id="IPR058625">
    <property type="entry name" value="MdtA-like_BSH"/>
</dbReference>
<dbReference type="Gene3D" id="2.40.50.100">
    <property type="match status" value="1"/>
</dbReference>
<evidence type="ECO:0000313" key="9">
    <source>
        <dbReference type="EMBL" id="MBC9979042.1"/>
    </source>
</evidence>
<evidence type="ECO:0000259" key="8">
    <source>
        <dbReference type="Pfam" id="PF25963"/>
    </source>
</evidence>
<keyword evidence="2 6" id="KW-0812">Transmembrane</keyword>
<dbReference type="Proteomes" id="UP000639516">
    <property type="component" value="Unassembled WGS sequence"/>
</dbReference>
<evidence type="ECO:0000256" key="3">
    <source>
        <dbReference type="ARBA" id="ARBA00022989"/>
    </source>
</evidence>
<keyword evidence="4 6" id="KW-0472">Membrane</keyword>
<organism evidence="9 10">
    <name type="scientific">Bradyrhizobium campsiandrae</name>
    <dbReference type="NCBI Taxonomy" id="1729892"/>
    <lineage>
        <taxon>Bacteria</taxon>
        <taxon>Pseudomonadati</taxon>
        <taxon>Pseudomonadota</taxon>
        <taxon>Alphaproteobacteria</taxon>
        <taxon>Hyphomicrobiales</taxon>
        <taxon>Nitrobacteraceae</taxon>
        <taxon>Bradyrhizobium</taxon>
    </lineage>
</organism>
<comment type="similarity">
    <text evidence="1">Belongs to the membrane fusion protein (MFP) (TC 8.A.1) family.</text>
</comment>
<feature type="coiled-coil region" evidence="5">
    <location>
        <begin position="86"/>
        <end position="120"/>
    </location>
</feature>
<feature type="domain" description="Multidrug resistance protein MdtA-like barrel-sandwich hybrid" evidence="7">
    <location>
        <begin position="46"/>
        <end position="183"/>
    </location>
</feature>
<comment type="caution">
    <text evidence="9">The sequence shown here is derived from an EMBL/GenBank/DDBJ whole genome shotgun (WGS) entry which is preliminary data.</text>
</comment>
<reference evidence="9 10" key="1">
    <citation type="journal article" date="2020" name="Arch. Microbiol.">
        <title>Bradyrhizobium campsiandrae sp. nov., a nitrogen-fixing bacterial strain isolated from a native leguminous tree from the Amazon adapted to flooded conditions.</title>
        <authorList>
            <person name="Cabral Michel D."/>
            <person name="Martins da Costa E."/>
            <person name="Azarias Guimaraes A."/>
            <person name="Soares de Carvalho T."/>
            <person name="Santos de Castro Caputo P."/>
            <person name="Willems A."/>
            <person name="de Souza Moreira F.M."/>
        </authorList>
    </citation>
    <scope>NUCLEOTIDE SEQUENCE [LARGE SCALE GENOMIC DNA]</scope>
    <source>
        <strain evidence="10">INPA 384B</strain>
    </source>
</reference>
<dbReference type="Pfam" id="PF25963">
    <property type="entry name" value="Beta-barrel_AAEA"/>
    <property type="match status" value="1"/>
</dbReference>
<protein>
    <submittedName>
        <fullName evidence="9">HlyD family secretion protein</fullName>
    </submittedName>
</protein>
<evidence type="ECO:0000313" key="10">
    <source>
        <dbReference type="Proteomes" id="UP000639516"/>
    </source>
</evidence>
<sequence length="290" mass="31782">MNYPPGLGRVILTMIVVATAAVVAVGLWNYYIEAPWTRDARVRADVVQIAPDVSGLVDAVLVHDNTIVHKGDVLFRVDRQRFVLALEQAEAAVSGRQAVLEQARREVERSQDLREFASRQRVELDRTAANQAEAACRQALADRDLAKLNLERSEIKASVNGVISNLSLQPGDYVASGKPVMALINTDSIRVEGYFEETKIPNIKIGDSAMIHMMGRPNVFYGTVDSIAGGIEDRERTEGSGLLANINPTFTWVRLAQRVPVRIKLKEAAAETPLIVGQTATVQILTPSTK</sequence>
<dbReference type="InterPro" id="IPR058634">
    <property type="entry name" value="AaeA-lik-b-barrel"/>
</dbReference>
<dbReference type="PANTHER" id="PTHR30367">
    <property type="entry name" value="P-HYDROXYBENZOIC ACID EFFLUX PUMP SUBUNIT AAEA-RELATED"/>
    <property type="match status" value="1"/>
</dbReference>
<dbReference type="InterPro" id="IPR006143">
    <property type="entry name" value="RND_pump_MFP"/>
</dbReference>
<accession>A0ABR7U4X4</accession>
<gene>
    <name evidence="9" type="ORF">HA482_12615</name>
</gene>
<proteinExistence type="inferred from homology"/>
<dbReference type="NCBIfam" id="TIGR01730">
    <property type="entry name" value="RND_mfp"/>
    <property type="match status" value="1"/>
</dbReference>
<evidence type="ECO:0000259" key="7">
    <source>
        <dbReference type="Pfam" id="PF25917"/>
    </source>
</evidence>
<keyword evidence="5" id="KW-0175">Coiled coil</keyword>
<dbReference type="SUPFAM" id="SSF111369">
    <property type="entry name" value="HlyD-like secretion proteins"/>
    <property type="match status" value="1"/>
</dbReference>
<evidence type="ECO:0000256" key="1">
    <source>
        <dbReference type="ARBA" id="ARBA00009477"/>
    </source>
</evidence>
<evidence type="ECO:0000256" key="2">
    <source>
        <dbReference type="ARBA" id="ARBA00022692"/>
    </source>
</evidence>
<dbReference type="Pfam" id="PF25917">
    <property type="entry name" value="BSH_RND"/>
    <property type="match status" value="1"/>
</dbReference>
<evidence type="ECO:0000256" key="4">
    <source>
        <dbReference type="ARBA" id="ARBA00023136"/>
    </source>
</evidence>
<dbReference type="EMBL" id="JAATTO010000015">
    <property type="protein sequence ID" value="MBC9979042.1"/>
    <property type="molecule type" value="Genomic_DNA"/>
</dbReference>
<evidence type="ECO:0000256" key="6">
    <source>
        <dbReference type="SAM" id="Phobius"/>
    </source>
</evidence>